<gene>
    <name evidence="3" type="ORF">S01H1_36120</name>
</gene>
<reference evidence="3" key="1">
    <citation type="journal article" date="2014" name="Front. Microbiol.">
        <title>High frequency of phylogenetically diverse reductive dehalogenase-homologous genes in deep subseafloor sedimentary metagenomes.</title>
        <authorList>
            <person name="Kawai M."/>
            <person name="Futagami T."/>
            <person name="Toyoda A."/>
            <person name="Takaki Y."/>
            <person name="Nishi S."/>
            <person name="Hori S."/>
            <person name="Arai W."/>
            <person name="Tsubouchi T."/>
            <person name="Morono Y."/>
            <person name="Uchiyama I."/>
            <person name="Ito T."/>
            <person name="Fujiyama A."/>
            <person name="Inagaki F."/>
            <person name="Takami H."/>
        </authorList>
    </citation>
    <scope>NUCLEOTIDE SEQUENCE</scope>
    <source>
        <strain evidence="3">Expedition CK06-06</strain>
    </source>
</reference>
<protein>
    <submittedName>
        <fullName evidence="3">Uncharacterized protein</fullName>
    </submittedName>
</protein>
<accession>X0VN55</accession>
<dbReference type="SMART" id="SM00028">
    <property type="entry name" value="TPR"/>
    <property type="match status" value="3"/>
</dbReference>
<dbReference type="InterPro" id="IPR050498">
    <property type="entry name" value="Ycf3"/>
</dbReference>
<dbReference type="InterPro" id="IPR019734">
    <property type="entry name" value="TPR_rpt"/>
</dbReference>
<dbReference type="Pfam" id="PF14559">
    <property type="entry name" value="TPR_19"/>
    <property type="match status" value="1"/>
</dbReference>
<comment type="caution">
    <text evidence="3">The sequence shown here is derived from an EMBL/GenBank/DDBJ whole genome shotgun (WGS) entry which is preliminary data.</text>
</comment>
<dbReference type="EMBL" id="BARS01022605">
    <property type="protein sequence ID" value="GAG01956.1"/>
    <property type="molecule type" value="Genomic_DNA"/>
</dbReference>
<dbReference type="PROSITE" id="PS50293">
    <property type="entry name" value="TPR_REGION"/>
    <property type="match status" value="1"/>
</dbReference>
<feature type="non-terminal residue" evidence="3">
    <location>
        <position position="270"/>
    </location>
</feature>
<dbReference type="PANTHER" id="PTHR44858:SF1">
    <property type="entry name" value="UDP-N-ACETYLGLUCOSAMINE--PEPTIDE N-ACETYLGLUCOSAMINYLTRANSFERASE SPINDLY-RELATED"/>
    <property type="match status" value="1"/>
</dbReference>
<feature type="non-terminal residue" evidence="3">
    <location>
        <position position="1"/>
    </location>
</feature>
<evidence type="ECO:0000256" key="2">
    <source>
        <dbReference type="ARBA" id="ARBA00022803"/>
    </source>
</evidence>
<dbReference type="PROSITE" id="PS50005">
    <property type="entry name" value="TPR"/>
    <property type="match status" value="3"/>
</dbReference>
<name>X0VN55_9ZZZZ</name>
<evidence type="ECO:0000256" key="1">
    <source>
        <dbReference type="ARBA" id="ARBA00022737"/>
    </source>
</evidence>
<evidence type="ECO:0000313" key="3">
    <source>
        <dbReference type="EMBL" id="GAG01956.1"/>
    </source>
</evidence>
<keyword evidence="2" id="KW-0802">TPR repeat</keyword>
<keyword evidence="1" id="KW-0677">Repeat</keyword>
<dbReference type="Pfam" id="PF00515">
    <property type="entry name" value="TPR_1"/>
    <property type="match status" value="1"/>
</dbReference>
<dbReference type="AlphaFoldDB" id="X0VN55"/>
<dbReference type="SUPFAM" id="SSF48452">
    <property type="entry name" value="TPR-like"/>
    <property type="match status" value="1"/>
</dbReference>
<proteinExistence type="predicted"/>
<dbReference type="InterPro" id="IPR011990">
    <property type="entry name" value="TPR-like_helical_dom_sf"/>
</dbReference>
<organism evidence="3">
    <name type="scientific">marine sediment metagenome</name>
    <dbReference type="NCBI Taxonomy" id="412755"/>
    <lineage>
        <taxon>unclassified sequences</taxon>
        <taxon>metagenomes</taxon>
        <taxon>ecological metagenomes</taxon>
    </lineage>
</organism>
<sequence>EGSVQKTENRVRITAQLIDAITGRHLWAERYDRNLSDIFAVQDEITIKIIKSLQVKLTEGERSLGVGTDNLDAYLKYLQARKHIQRLSPESFALYRKFLEEAIALDPEYAEAYAELSSALLYEIWYSSPDSAEQLTKRAEEMLKKAISLRGKSPEAHFRLGRIYLRKKQYDEAIAESERAVAMAPNSALAHAVLAYILETAGRPEEAISLYEKAIRLSPIADSWYLAGLGWSYFDMGKYAEAISAFKKCLNLSPEYLHAHTYLAAAYSIL</sequence>
<dbReference type="Gene3D" id="1.25.40.10">
    <property type="entry name" value="Tetratricopeptide repeat domain"/>
    <property type="match status" value="2"/>
</dbReference>
<dbReference type="PANTHER" id="PTHR44858">
    <property type="entry name" value="TETRATRICOPEPTIDE REPEAT PROTEIN 6"/>
    <property type="match status" value="1"/>
</dbReference>